<dbReference type="GO" id="GO:0015035">
    <property type="term" value="F:protein-disulfide reductase activity"/>
    <property type="evidence" value="ECO:0007669"/>
    <property type="project" value="TreeGrafter"/>
</dbReference>
<dbReference type="SUPFAM" id="SSF56112">
    <property type="entry name" value="Protein kinase-like (PK-like)"/>
    <property type="match status" value="1"/>
</dbReference>
<keyword evidence="3" id="KW-1185">Reference proteome</keyword>
<reference evidence="2 3" key="1">
    <citation type="submission" date="2022-01" db="EMBL/GenBank/DDBJ databases">
        <authorList>
            <person name="Xiong W."/>
            <person name="Schranz E."/>
        </authorList>
    </citation>
    <scope>NUCLEOTIDE SEQUENCE [LARGE SCALE GENOMIC DNA]</scope>
</reference>
<feature type="domain" description="Thioredoxin" evidence="1">
    <location>
        <begin position="12"/>
        <end position="79"/>
    </location>
</feature>
<name>A0AAU9M1J4_9ASTR</name>
<dbReference type="SUPFAM" id="SSF52833">
    <property type="entry name" value="Thioredoxin-like"/>
    <property type="match status" value="1"/>
</dbReference>
<protein>
    <recommendedName>
        <fullName evidence="1">Thioredoxin domain-containing protein</fullName>
    </recommendedName>
</protein>
<dbReference type="PANTHER" id="PTHR45815">
    <property type="entry name" value="PROTEIN DISULFIDE-ISOMERASE A6"/>
    <property type="match status" value="1"/>
</dbReference>
<dbReference type="Gene3D" id="3.40.30.10">
    <property type="entry name" value="Glutaredoxin"/>
    <property type="match status" value="1"/>
</dbReference>
<dbReference type="InterPro" id="IPR011989">
    <property type="entry name" value="ARM-like"/>
</dbReference>
<evidence type="ECO:0000313" key="3">
    <source>
        <dbReference type="Proteomes" id="UP001157418"/>
    </source>
</evidence>
<gene>
    <name evidence="2" type="ORF">LVIROSA_LOCUS9091</name>
</gene>
<accession>A0AAU9M1J4</accession>
<evidence type="ECO:0000259" key="1">
    <source>
        <dbReference type="Pfam" id="PF00085"/>
    </source>
</evidence>
<comment type="caution">
    <text evidence="2">The sequence shown here is derived from an EMBL/GenBank/DDBJ whole genome shotgun (WGS) entry which is preliminary data.</text>
</comment>
<dbReference type="PANTHER" id="PTHR45815:SF3">
    <property type="entry name" value="PROTEIN DISULFIDE-ISOMERASE A6"/>
    <property type="match status" value="1"/>
</dbReference>
<evidence type="ECO:0000313" key="2">
    <source>
        <dbReference type="EMBL" id="CAH1421704.1"/>
    </source>
</evidence>
<dbReference type="Gene3D" id="1.25.10.10">
    <property type="entry name" value="Leucine-rich Repeat Variant"/>
    <property type="match status" value="1"/>
</dbReference>
<dbReference type="InterPro" id="IPR016024">
    <property type="entry name" value="ARM-type_fold"/>
</dbReference>
<dbReference type="GO" id="GO:0034976">
    <property type="term" value="P:response to endoplasmic reticulum stress"/>
    <property type="evidence" value="ECO:0007669"/>
    <property type="project" value="TreeGrafter"/>
</dbReference>
<dbReference type="Pfam" id="PF00085">
    <property type="entry name" value="Thioredoxin"/>
    <property type="match status" value="1"/>
</dbReference>
<dbReference type="AlphaFoldDB" id="A0AAU9M1J4"/>
<dbReference type="GO" id="GO:0005788">
    <property type="term" value="C:endoplasmic reticulum lumen"/>
    <property type="evidence" value="ECO:0007669"/>
    <property type="project" value="TreeGrafter"/>
</dbReference>
<dbReference type="InterPro" id="IPR036249">
    <property type="entry name" value="Thioredoxin-like_sf"/>
</dbReference>
<organism evidence="2 3">
    <name type="scientific">Lactuca virosa</name>
    <dbReference type="NCBI Taxonomy" id="75947"/>
    <lineage>
        <taxon>Eukaryota</taxon>
        <taxon>Viridiplantae</taxon>
        <taxon>Streptophyta</taxon>
        <taxon>Embryophyta</taxon>
        <taxon>Tracheophyta</taxon>
        <taxon>Spermatophyta</taxon>
        <taxon>Magnoliopsida</taxon>
        <taxon>eudicotyledons</taxon>
        <taxon>Gunneridae</taxon>
        <taxon>Pentapetalae</taxon>
        <taxon>asterids</taxon>
        <taxon>campanulids</taxon>
        <taxon>Asterales</taxon>
        <taxon>Asteraceae</taxon>
        <taxon>Cichorioideae</taxon>
        <taxon>Cichorieae</taxon>
        <taxon>Lactucinae</taxon>
        <taxon>Lactuca</taxon>
    </lineage>
</organism>
<dbReference type="EMBL" id="CAKMRJ010001112">
    <property type="protein sequence ID" value="CAH1421704.1"/>
    <property type="molecule type" value="Genomic_DNA"/>
</dbReference>
<dbReference type="Gene3D" id="3.30.200.20">
    <property type="entry name" value="Phosphorylase Kinase, domain 1"/>
    <property type="match status" value="1"/>
</dbReference>
<dbReference type="InterPro" id="IPR013766">
    <property type="entry name" value="Thioredoxin_domain"/>
</dbReference>
<proteinExistence type="predicted"/>
<sequence length="430" mass="47937">MLFFFSGVDIVKKLAPEWKKVAKNLQGNVKLGHVNCDDEKSLMSRFKVQGFPTILVFGADKGSPITYEGARTASAIESFSLVQLETNVAHPEVNELTSSDVMEEKCGSAAICFVSFLPDILDSKAEGSNMYIEMLLSVAEKFKRSPYRKPFRLLPFGVQPKLTNDEMTILRRESMSLREVNPMACILPKHKFLCIFPYSFVIVRQFVDKAEFQDSSVEKILNLLFNHCESEEEGVWNVVAECLGKIALIKPSKLVPALKERTTSPTAFTRATVVVAVKIRIGHGQHVRRVAVLALSIAGHNKPNLIKGLLPELLPLLYDQTVIKMHKFRAYVLGFVGHPVGASPGLTGITVDKSVEFSYEELSKATNEFSLANKIGQGGFGVVYYAELRDEVWNISFRYNYIILSVNTCSSSKPGAFYRILCGRLLFFGV</sequence>
<dbReference type="Proteomes" id="UP001157418">
    <property type="component" value="Unassembled WGS sequence"/>
</dbReference>
<dbReference type="InterPro" id="IPR011009">
    <property type="entry name" value="Kinase-like_dom_sf"/>
</dbReference>
<dbReference type="SUPFAM" id="SSF48371">
    <property type="entry name" value="ARM repeat"/>
    <property type="match status" value="1"/>
</dbReference>